<dbReference type="EMBL" id="CDGJ01000139">
    <property type="protein sequence ID" value="CEJ09671.1"/>
    <property type="molecule type" value="Genomic_DNA"/>
</dbReference>
<dbReference type="KEGG" id="aacx:DEACI_4151"/>
<dbReference type="EMBL" id="LR746496">
    <property type="protein sequence ID" value="CAA7603328.1"/>
    <property type="molecule type" value="Genomic_DNA"/>
</dbReference>
<protein>
    <submittedName>
        <fullName evidence="1">Uncharacterized protein</fullName>
    </submittedName>
</protein>
<proteinExistence type="predicted"/>
<name>A0A8S0W5N4_9FIRM</name>
<keyword evidence="3" id="KW-1185">Reference proteome</keyword>
<organism evidence="1">
    <name type="scientific">Acididesulfobacillus acetoxydans</name>
    <dbReference type="NCBI Taxonomy" id="1561005"/>
    <lineage>
        <taxon>Bacteria</taxon>
        <taxon>Bacillati</taxon>
        <taxon>Bacillota</taxon>
        <taxon>Clostridia</taxon>
        <taxon>Eubacteriales</taxon>
        <taxon>Peptococcaceae</taxon>
        <taxon>Acididesulfobacillus</taxon>
    </lineage>
</organism>
<dbReference type="Proteomes" id="UP000836597">
    <property type="component" value="Chromosome"/>
</dbReference>
<accession>A0A8S0W5N4</accession>
<dbReference type="RefSeq" id="WP_240986555.1">
    <property type="nucleotide sequence ID" value="NZ_CDGJ01000139.1"/>
</dbReference>
<gene>
    <name evidence="1" type="ORF">DEACI_4151</name>
    <name evidence="2" type="ORF">DEACI_4156</name>
</gene>
<dbReference type="Proteomes" id="UP001071230">
    <property type="component" value="Unassembled WGS sequence"/>
</dbReference>
<reference evidence="1" key="2">
    <citation type="submission" date="2020-01" db="EMBL/GenBank/DDBJ databases">
        <authorList>
            <person name="Hornung B."/>
        </authorList>
    </citation>
    <scope>NUCLEOTIDE SEQUENCE</scope>
    <source>
        <strain evidence="1">PacBioINE</strain>
    </source>
</reference>
<reference evidence="2" key="1">
    <citation type="submission" date="2014-11" db="EMBL/GenBank/DDBJ databases">
        <authorList>
            <person name="Hornung B.V."/>
        </authorList>
    </citation>
    <scope>NUCLEOTIDE SEQUENCE</scope>
    <source>
        <strain evidence="2">INE</strain>
    </source>
</reference>
<sequence length="106" mass="12583">MCPLKAQQQKKVLNSFRRVVDMRNSRFISEELYNHLNLNCNFSSHFSLEAFRDAYEGDHIQEFLKRFDRRSPKSQWLEAPKISTEFADLNRGLIDYASSRSHDLNQ</sequence>
<evidence type="ECO:0000313" key="3">
    <source>
        <dbReference type="Proteomes" id="UP001071230"/>
    </source>
</evidence>
<evidence type="ECO:0000313" key="2">
    <source>
        <dbReference type="EMBL" id="CEJ09671.1"/>
    </source>
</evidence>
<dbReference type="AlphaFoldDB" id="A0A8S0W5N4"/>
<evidence type="ECO:0000313" key="1">
    <source>
        <dbReference type="EMBL" id="CAA7603328.1"/>
    </source>
</evidence>